<proteinExistence type="predicted"/>
<accession>X1MR01</accession>
<dbReference type="NCBIfam" id="TIGR04183">
    <property type="entry name" value="Por_Secre_tail"/>
    <property type="match status" value="1"/>
</dbReference>
<feature type="non-terminal residue" evidence="2">
    <location>
        <position position="1"/>
    </location>
</feature>
<feature type="non-terminal residue" evidence="2">
    <location>
        <position position="262"/>
    </location>
</feature>
<feature type="domain" description="Secretion system C-terminal sorting" evidence="1">
    <location>
        <begin position="205"/>
        <end position="262"/>
    </location>
</feature>
<organism evidence="2">
    <name type="scientific">marine sediment metagenome</name>
    <dbReference type="NCBI Taxonomy" id="412755"/>
    <lineage>
        <taxon>unclassified sequences</taxon>
        <taxon>metagenomes</taxon>
        <taxon>ecological metagenomes</taxon>
    </lineage>
</organism>
<evidence type="ECO:0000313" key="2">
    <source>
        <dbReference type="EMBL" id="GAI33753.1"/>
    </source>
</evidence>
<comment type="caution">
    <text evidence="2">The sequence shown here is derived from an EMBL/GenBank/DDBJ whole genome shotgun (WGS) entry which is preliminary data.</text>
</comment>
<dbReference type="Gene3D" id="2.60.120.260">
    <property type="entry name" value="Galactose-binding domain-like"/>
    <property type="match status" value="1"/>
</dbReference>
<protein>
    <recommendedName>
        <fullName evidence="1">Secretion system C-terminal sorting domain-containing protein</fullName>
    </recommendedName>
</protein>
<dbReference type="AlphaFoldDB" id="X1MR01"/>
<evidence type="ECO:0000259" key="1">
    <source>
        <dbReference type="Pfam" id="PF18962"/>
    </source>
</evidence>
<sequence length="262" mass="29077">WSPANGGSVDYLNSCDTNNYFSVPNNVYGYQAANEGDAYCAFCTFMKYPQNPGAAFNYREYPQVRLPDTLSHDQTYCLTFYVSLADSSAWATNNIGVYFSKDSIFGLNSKVLPYTPQINVTTIISDTSDWTEVSGEFTATGGEKYLIFGNFFADNLTAKDSTGVNPVTFNEQYFALYYIDNISLCLCTDTLPTNNSGLQQQGIKVYPNPATNTLTIEFNAPISNGVVLFYDVLGKLQKETSLDATKRTVVDISDLRQGLYFL</sequence>
<dbReference type="InterPro" id="IPR026444">
    <property type="entry name" value="Secre_tail"/>
</dbReference>
<reference evidence="2" key="1">
    <citation type="journal article" date="2014" name="Front. Microbiol.">
        <title>High frequency of phylogenetically diverse reductive dehalogenase-homologous genes in deep subseafloor sedimentary metagenomes.</title>
        <authorList>
            <person name="Kawai M."/>
            <person name="Futagami T."/>
            <person name="Toyoda A."/>
            <person name="Takaki Y."/>
            <person name="Nishi S."/>
            <person name="Hori S."/>
            <person name="Arai W."/>
            <person name="Tsubouchi T."/>
            <person name="Morono Y."/>
            <person name="Uchiyama I."/>
            <person name="Ito T."/>
            <person name="Fujiyama A."/>
            <person name="Inagaki F."/>
            <person name="Takami H."/>
        </authorList>
    </citation>
    <scope>NUCLEOTIDE SEQUENCE</scope>
    <source>
        <strain evidence="2">Expedition CK06-06</strain>
    </source>
</reference>
<dbReference type="Pfam" id="PF18962">
    <property type="entry name" value="Por_Secre_tail"/>
    <property type="match status" value="1"/>
</dbReference>
<name>X1MR01_9ZZZZ</name>
<gene>
    <name evidence="2" type="ORF">S06H3_43656</name>
</gene>
<dbReference type="EMBL" id="BARV01027092">
    <property type="protein sequence ID" value="GAI33753.1"/>
    <property type="molecule type" value="Genomic_DNA"/>
</dbReference>